<dbReference type="Gene3D" id="1.10.357.10">
    <property type="entry name" value="Tetracycline Repressor, domain 2"/>
    <property type="match status" value="1"/>
</dbReference>
<evidence type="ECO:0000256" key="4">
    <source>
        <dbReference type="ARBA" id="ARBA00023163"/>
    </source>
</evidence>
<dbReference type="PROSITE" id="PS50977">
    <property type="entry name" value="HTH_TETR_2"/>
    <property type="match status" value="1"/>
</dbReference>
<feature type="domain" description="HTH tetR-type" evidence="6">
    <location>
        <begin position="1"/>
        <end position="42"/>
    </location>
</feature>
<dbReference type="InterPro" id="IPR009057">
    <property type="entry name" value="Homeodomain-like_sf"/>
</dbReference>
<dbReference type="SUPFAM" id="SSF48498">
    <property type="entry name" value="Tetracyclin repressor-like, C-terminal domain"/>
    <property type="match status" value="1"/>
</dbReference>
<evidence type="ECO:0000256" key="1">
    <source>
        <dbReference type="ARBA" id="ARBA00022491"/>
    </source>
</evidence>
<evidence type="ECO:0000259" key="6">
    <source>
        <dbReference type="PROSITE" id="PS50977"/>
    </source>
</evidence>
<feature type="DNA-binding region" description="H-T-H motif" evidence="5">
    <location>
        <begin position="5"/>
        <end position="24"/>
    </location>
</feature>
<dbReference type="SUPFAM" id="SSF46689">
    <property type="entry name" value="Homeodomain-like"/>
    <property type="match status" value="1"/>
</dbReference>
<dbReference type="Proteomes" id="UP000192939">
    <property type="component" value="Unassembled WGS sequence"/>
</dbReference>
<sequence length="173" mass="19598">MEGASVRNIAKEAGLSPGALRHDFSSQEELLRYAMNLVKERVTERIIAISGMDLPPLEKVLRILQEVVPTREETRAEAEVWMAFTAYFRHKPGKFDARHDGLYDLMQRLITTLDQHRLLQAGLDPEMETVRLHALIDGLTLHALLDPLRVGPDQINRVLEAHLDSITNASKDQ</sequence>
<keyword evidence="8" id="KW-1185">Reference proteome</keyword>
<gene>
    <name evidence="7" type="ORF">SAMN02744124_02009</name>
</gene>
<proteinExistence type="predicted"/>
<evidence type="ECO:0000256" key="2">
    <source>
        <dbReference type="ARBA" id="ARBA00023015"/>
    </source>
</evidence>
<reference evidence="7 8" key="1">
    <citation type="submission" date="2017-04" db="EMBL/GenBank/DDBJ databases">
        <authorList>
            <person name="Varghese N."/>
            <person name="Submissions S."/>
        </authorList>
    </citation>
    <scope>NUCLEOTIDE SEQUENCE [LARGE SCALE GENOMIC DNA]</scope>
    <source>
        <strain evidence="7 8">J12</strain>
    </source>
</reference>
<evidence type="ECO:0000313" key="7">
    <source>
        <dbReference type="EMBL" id="SMF23891.1"/>
    </source>
</evidence>
<comment type="caution">
    <text evidence="7">The sequence shown here is derived from an EMBL/GenBank/DDBJ whole genome shotgun (WGS) entry which is preliminary data.</text>
</comment>
<accession>A0ABY1LX30</accession>
<dbReference type="Pfam" id="PF13977">
    <property type="entry name" value="TetR_C_6"/>
    <property type="match status" value="1"/>
</dbReference>
<dbReference type="InterPro" id="IPR036271">
    <property type="entry name" value="Tet_transcr_reg_TetR-rel_C_sf"/>
</dbReference>
<evidence type="ECO:0000256" key="3">
    <source>
        <dbReference type="ARBA" id="ARBA00023125"/>
    </source>
</evidence>
<organism evidence="7 8">
    <name type="scientific">Paenibacillus barengoltzii J12</name>
    <dbReference type="NCBI Taxonomy" id="935846"/>
    <lineage>
        <taxon>Bacteria</taxon>
        <taxon>Bacillati</taxon>
        <taxon>Bacillota</taxon>
        <taxon>Bacilli</taxon>
        <taxon>Bacillales</taxon>
        <taxon>Paenibacillaceae</taxon>
        <taxon>Paenibacillus</taxon>
    </lineage>
</organism>
<dbReference type="Pfam" id="PF00440">
    <property type="entry name" value="TetR_N"/>
    <property type="match status" value="1"/>
</dbReference>
<keyword evidence="3 5" id="KW-0238">DNA-binding</keyword>
<evidence type="ECO:0000313" key="8">
    <source>
        <dbReference type="Proteomes" id="UP000192939"/>
    </source>
</evidence>
<evidence type="ECO:0000256" key="5">
    <source>
        <dbReference type="PROSITE-ProRule" id="PRU00335"/>
    </source>
</evidence>
<keyword evidence="4" id="KW-0804">Transcription</keyword>
<name>A0ABY1LX30_9BACL</name>
<keyword evidence="1" id="KW-0678">Repressor</keyword>
<protein>
    <submittedName>
        <fullName evidence="7">Transcriptional regulator, TetR family</fullName>
    </submittedName>
</protein>
<keyword evidence="2" id="KW-0805">Transcription regulation</keyword>
<dbReference type="InterPro" id="IPR039538">
    <property type="entry name" value="BetI_C"/>
</dbReference>
<dbReference type="InterPro" id="IPR001647">
    <property type="entry name" value="HTH_TetR"/>
</dbReference>
<dbReference type="EMBL" id="FXAE01000017">
    <property type="protein sequence ID" value="SMF23891.1"/>
    <property type="molecule type" value="Genomic_DNA"/>
</dbReference>